<name>A0A1X7IJI3_9BACT</name>
<reference evidence="3" key="1">
    <citation type="submission" date="2017-04" db="EMBL/GenBank/DDBJ databases">
        <authorList>
            <person name="Varghese N."/>
            <person name="Submissions S."/>
        </authorList>
    </citation>
    <scope>NUCLEOTIDE SEQUENCE [LARGE SCALE GENOMIC DNA]</scope>
    <source>
        <strain evidence="3">USBA 82</strain>
    </source>
</reference>
<evidence type="ECO:0000313" key="2">
    <source>
        <dbReference type="EMBL" id="SMG14659.1"/>
    </source>
</evidence>
<sequence length="312" mass="34119">MAGATGYGVYRVLKARVDFGHGGEGGKFFAYVLYDNRDVKLFHCRMMDGEAQPSHGIKSSWKDFTAFIDGALGQPMNPEIATMGSDLAQVLQEVGVFDLKEDNLTKLRYLEKVFSNRGAQIFDGQCVAFLKIEGLTSLEANELLEKFPKPKTEATESDDSETAELPLAEGMRQKKILPKLVFSCSTVLDPVRGVPASDISPGDLVTLTIPEDSPLYGTMKTQSEQEGRPFDGKIDLILTTISESDTDRLVLEFDLSDGVMAVAMTQKSMRIKALTAGAGEEKRFLSLSPSQLAIIGVSFFLLAILLLFVLRG</sequence>
<dbReference type="EMBL" id="FXBB01000002">
    <property type="protein sequence ID" value="SMG14659.1"/>
    <property type="molecule type" value="Genomic_DNA"/>
</dbReference>
<protein>
    <submittedName>
        <fullName evidence="2">Uncharacterized protein</fullName>
    </submittedName>
</protein>
<evidence type="ECO:0000313" key="3">
    <source>
        <dbReference type="Proteomes" id="UP000193355"/>
    </source>
</evidence>
<evidence type="ECO:0000256" key="1">
    <source>
        <dbReference type="SAM" id="Phobius"/>
    </source>
</evidence>
<dbReference type="Proteomes" id="UP000193355">
    <property type="component" value="Unassembled WGS sequence"/>
</dbReference>
<dbReference type="OrthoDB" id="3748at2"/>
<gene>
    <name evidence="2" type="ORF">SAMN06275492_10299</name>
</gene>
<keyword evidence="1" id="KW-0472">Membrane</keyword>
<dbReference type="RefSeq" id="WP_085543716.1">
    <property type="nucleotide sequence ID" value="NZ_FXBB01000002.1"/>
</dbReference>
<proteinExistence type="predicted"/>
<dbReference type="AlphaFoldDB" id="A0A1X7IJI3"/>
<accession>A0A1X7IJI3</accession>
<keyword evidence="3" id="KW-1185">Reference proteome</keyword>
<keyword evidence="1" id="KW-0812">Transmembrane</keyword>
<feature type="transmembrane region" description="Helical" evidence="1">
    <location>
        <begin position="292"/>
        <end position="310"/>
    </location>
</feature>
<keyword evidence="1" id="KW-1133">Transmembrane helix</keyword>
<organism evidence="2 3">
    <name type="scientific">Dethiosulfovibrio salsuginis</name>
    <dbReference type="NCBI Taxonomy" id="561720"/>
    <lineage>
        <taxon>Bacteria</taxon>
        <taxon>Thermotogati</taxon>
        <taxon>Synergistota</taxon>
        <taxon>Synergistia</taxon>
        <taxon>Synergistales</taxon>
        <taxon>Dethiosulfovibrionaceae</taxon>
        <taxon>Dethiosulfovibrio</taxon>
    </lineage>
</organism>